<accession>A0A9P1EJX9</accession>
<dbReference type="Proteomes" id="UP001152484">
    <property type="component" value="Unassembled WGS sequence"/>
</dbReference>
<dbReference type="InterPro" id="IPR028322">
    <property type="entry name" value="PNRC-like_rgn"/>
</dbReference>
<feature type="region of interest" description="Disordered" evidence="1">
    <location>
        <begin position="60"/>
        <end position="93"/>
    </location>
</feature>
<dbReference type="OrthoDB" id="1921042at2759"/>
<dbReference type="EMBL" id="CAMAPE010000060">
    <property type="protein sequence ID" value="CAH9112373.1"/>
    <property type="molecule type" value="Genomic_DNA"/>
</dbReference>
<evidence type="ECO:0000256" key="1">
    <source>
        <dbReference type="SAM" id="MobiDB-lite"/>
    </source>
</evidence>
<dbReference type="Pfam" id="PF15365">
    <property type="entry name" value="PNRC"/>
    <property type="match status" value="1"/>
</dbReference>
<name>A0A9P1EJX9_CUSEU</name>
<keyword evidence="3" id="KW-1185">Reference proteome</keyword>
<dbReference type="PANTHER" id="PTHR35306">
    <property type="entry name" value="BNAA03G57290D PROTEIN"/>
    <property type="match status" value="1"/>
</dbReference>
<protein>
    <submittedName>
        <fullName evidence="2">Uncharacterized protein</fullName>
    </submittedName>
</protein>
<dbReference type="GO" id="GO:0016071">
    <property type="term" value="P:mRNA metabolic process"/>
    <property type="evidence" value="ECO:0007669"/>
    <property type="project" value="UniProtKB-ARBA"/>
</dbReference>
<comment type="caution">
    <text evidence="2">The sequence shown here is derived from an EMBL/GenBank/DDBJ whole genome shotgun (WGS) entry which is preliminary data.</text>
</comment>
<sequence length="212" mass="23533">METLVLVSEHRNEYYNNQARGHGGFGFGPFLSPPSGSFREISCRSFYAGSGLLPTPLKSYSTPITKRSRSSSASFSPRTPSPSVNPTNDQKKRIRSVRSIAIPIELKVRDSPRKVHSMKKDFHFSERWAGPTYSNSPPPSSLPIPKFCLKPKRSVSLDLPTAVSAFDFHPIALSAPTSPTREWSSSSEDMFDLDDSATKTLRRILNLDIADD</sequence>
<proteinExistence type="predicted"/>
<feature type="compositionally biased region" description="Low complexity" evidence="1">
    <location>
        <begin position="70"/>
        <end position="82"/>
    </location>
</feature>
<dbReference type="PANTHER" id="PTHR35306:SF1">
    <property type="entry name" value="VQ DOMAIN-CONTAINING PROTEIN"/>
    <property type="match status" value="1"/>
</dbReference>
<dbReference type="AlphaFoldDB" id="A0A9P1EJX9"/>
<gene>
    <name evidence="2" type="ORF">CEURO_LOCUS19558</name>
</gene>
<reference evidence="2" key="1">
    <citation type="submission" date="2022-07" db="EMBL/GenBank/DDBJ databases">
        <authorList>
            <person name="Macas J."/>
            <person name="Novak P."/>
            <person name="Neumann P."/>
        </authorList>
    </citation>
    <scope>NUCLEOTIDE SEQUENCE</scope>
</reference>
<evidence type="ECO:0000313" key="3">
    <source>
        <dbReference type="Proteomes" id="UP001152484"/>
    </source>
</evidence>
<evidence type="ECO:0000313" key="2">
    <source>
        <dbReference type="EMBL" id="CAH9112373.1"/>
    </source>
</evidence>
<organism evidence="2 3">
    <name type="scientific">Cuscuta europaea</name>
    <name type="common">European dodder</name>
    <dbReference type="NCBI Taxonomy" id="41803"/>
    <lineage>
        <taxon>Eukaryota</taxon>
        <taxon>Viridiplantae</taxon>
        <taxon>Streptophyta</taxon>
        <taxon>Embryophyta</taxon>
        <taxon>Tracheophyta</taxon>
        <taxon>Spermatophyta</taxon>
        <taxon>Magnoliopsida</taxon>
        <taxon>eudicotyledons</taxon>
        <taxon>Gunneridae</taxon>
        <taxon>Pentapetalae</taxon>
        <taxon>asterids</taxon>
        <taxon>lamiids</taxon>
        <taxon>Solanales</taxon>
        <taxon>Convolvulaceae</taxon>
        <taxon>Cuscuteae</taxon>
        <taxon>Cuscuta</taxon>
        <taxon>Cuscuta subgen. Cuscuta</taxon>
    </lineage>
</organism>